<dbReference type="PROSITE" id="PS51059">
    <property type="entry name" value="PARP_CATALYTIC"/>
    <property type="match status" value="1"/>
</dbReference>
<evidence type="ECO:0000313" key="9">
    <source>
        <dbReference type="Proteomes" id="UP000653305"/>
    </source>
</evidence>
<feature type="region of interest" description="Disordered" evidence="6">
    <location>
        <begin position="1"/>
        <end position="28"/>
    </location>
</feature>
<feature type="domain" description="PARP catalytic" evidence="7">
    <location>
        <begin position="1"/>
        <end position="197"/>
    </location>
</feature>
<evidence type="ECO:0000256" key="1">
    <source>
        <dbReference type="ARBA" id="ARBA00009085"/>
    </source>
</evidence>
<dbReference type="GO" id="GO:0005730">
    <property type="term" value="C:nucleolus"/>
    <property type="evidence" value="ECO:0007669"/>
    <property type="project" value="TreeGrafter"/>
</dbReference>
<dbReference type="GO" id="GO:1990404">
    <property type="term" value="F:NAD+-protein mono-ADP-ribosyltransferase activity"/>
    <property type="evidence" value="ECO:0007669"/>
    <property type="project" value="TreeGrafter"/>
</dbReference>
<evidence type="ECO:0000256" key="3">
    <source>
        <dbReference type="ARBA" id="ARBA00022679"/>
    </source>
</evidence>
<dbReference type="OrthoDB" id="429950at2759"/>
<evidence type="ECO:0000259" key="7">
    <source>
        <dbReference type="PROSITE" id="PS51059"/>
    </source>
</evidence>
<dbReference type="SUPFAM" id="SSF56399">
    <property type="entry name" value="ADP-ribosylation"/>
    <property type="match status" value="1"/>
</dbReference>
<evidence type="ECO:0000313" key="8">
    <source>
        <dbReference type="EMBL" id="GFP87846.1"/>
    </source>
</evidence>
<dbReference type="PROSITE" id="PS00973">
    <property type="entry name" value="USP_2"/>
    <property type="match status" value="1"/>
</dbReference>
<evidence type="ECO:0000256" key="2">
    <source>
        <dbReference type="ARBA" id="ARBA00022676"/>
    </source>
</evidence>
<dbReference type="SUPFAM" id="SSF54001">
    <property type="entry name" value="Cysteine proteinases"/>
    <property type="match status" value="1"/>
</dbReference>
<comment type="caution">
    <text evidence="8">The sequence shown here is derived from an EMBL/GenBank/DDBJ whole genome shotgun (WGS) entry which is preliminary data.</text>
</comment>
<dbReference type="AlphaFoldDB" id="A0A830BM12"/>
<dbReference type="GO" id="GO:0070212">
    <property type="term" value="P:protein poly-ADP-ribosylation"/>
    <property type="evidence" value="ECO:0007669"/>
    <property type="project" value="TreeGrafter"/>
</dbReference>
<keyword evidence="3 5" id="KW-0808">Transferase</keyword>
<name>A0A830BM12_9LAMI</name>
<organism evidence="8 9">
    <name type="scientific">Phtheirospermum japonicum</name>
    <dbReference type="NCBI Taxonomy" id="374723"/>
    <lineage>
        <taxon>Eukaryota</taxon>
        <taxon>Viridiplantae</taxon>
        <taxon>Streptophyta</taxon>
        <taxon>Embryophyta</taxon>
        <taxon>Tracheophyta</taxon>
        <taxon>Spermatophyta</taxon>
        <taxon>Magnoliopsida</taxon>
        <taxon>eudicotyledons</taxon>
        <taxon>Gunneridae</taxon>
        <taxon>Pentapetalae</taxon>
        <taxon>asterids</taxon>
        <taxon>lamiids</taxon>
        <taxon>Lamiales</taxon>
        <taxon>Orobanchaceae</taxon>
        <taxon>Orobanchaceae incertae sedis</taxon>
        <taxon>Phtheirospermum</taxon>
    </lineage>
</organism>
<dbReference type="GO" id="GO:0004843">
    <property type="term" value="F:cysteine-type deubiquitinase activity"/>
    <property type="evidence" value="ECO:0007669"/>
    <property type="project" value="InterPro"/>
</dbReference>
<dbReference type="PANTHER" id="PTHR10459">
    <property type="entry name" value="DNA LIGASE"/>
    <property type="match status" value="1"/>
</dbReference>
<dbReference type="Proteomes" id="UP000653305">
    <property type="component" value="Unassembled WGS sequence"/>
</dbReference>
<dbReference type="GO" id="GO:0006302">
    <property type="term" value="P:double-strand break repair"/>
    <property type="evidence" value="ECO:0007669"/>
    <property type="project" value="TreeGrafter"/>
</dbReference>
<keyword evidence="4 5" id="KW-0520">NAD</keyword>
<dbReference type="InterPro" id="IPR018200">
    <property type="entry name" value="USP_CS"/>
</dbReference>
<gene>
    <name evidence="8" type="ORF">PHJA_000928300</name>
</gene>
<dbReference type="Pfam" id="PF00443">
    <property type="entry name" value="UCH"/>
    <property type="match status" value="1"/>
</dbReference>
<dbReference type="EC" id="2.4.2.-" evidence="5"/>
<evidence type="ECO:0000256" key="4">
    <source>
        <dbReference type="ARBA" id="ARBA00023027"/>
    </source>
</evidence>
<dbReference type="Gene3D" id="3.90.228.10">
    <property type="match status" value="1"/>
</dbReference>
<proteinExistence type="inferred from homology"/>
<dbReference type="GO" id="GO:0003950">
    <property type="term" value="F:NAD+ poly-ADP-ribosyltransferase activity"/>
    <property type="evidence" value="ECO:0007669"/>
    <property type="project" value="UniProtKB-UniRule"/>
</dbReference>
<dbReference type="PANTHER" id="PTHR10459:SF106">
    <property type="entry name" value="PROTEIN ADP-RIBOSYLTRANSFERASE PARP3"/>
    <property type="match status" value="1"/>
</dbReference>
<feature type="region of interest" description="Disordered" evidence="6">
    <location>
        <begin position="177"/>
        <end position="197"/>
    </location>
</feature>
<dbReference type="InterPro" id="IPR012317">
    <property type="entry name" value="Poly(ADP-ribose)pol_cat_dom"/>
</dbReference>
<evidence type="ECO:0000256" key="6">
    <source>
        <dbReference type="SAM" id="MobiDB-lite"/>
    </source>
</evidence>
<keyword evidence="2 5" id="KW-0328">Glycosyltransferase</keyword>
<reference evidence="8" key="1">
    <citation type="submission" date="2020-07" db="EMBL/GenBank/DDBJ databases">
        <title>Ethylene signaling mediates host invasion by parasitic plants.</title>
        <authorList>
            <person name="Yoshida S."/>
        </authorList>
    </citation>
    <scope>NUCLEOTIDE SEQUENCE</scope>
    <source>
        <strain evidence="8">Okayama</strain>
    </source>
</reference>
<sequence length="197" mass="21473">MTDAEGPSNGSEDSSKSAPGEGVPPEKEKHLTGVYDLVAVLTHKGRSVDSGHYVAWANESSSMMTIRFHNARKTSQAFGRRQFVQLFEFGKATVCTDAAAEAARYGYTVVARPEGFLILAVASLDEDVTEMTSPPEDATSLEDKKKGVIGLGKKKTDESESFTWKDDIKVPCGKLIPSDHKDSPLEYNEYAVHDAQQ</sequence>
<evidence type="ECO:0000256" key="5">
    <source>
        <dbReference type="RuleBase" id="RU362114"/>
    </source>
</evidence>
<dbReference type="Pfam" id="PF00644">
    <property type="entry name" value="PARP"/>
    <property type="match status" value="1"/>
</dbReference>
<keyword evidence="9" id="KW-1185">Reference proteome</keyword>
<keyword evidence="8" id="KW-0378">Hydrolase</keyword>
<accession>A0A830BM12</accession>
<dbReference type="InterPro" id="IPR050800">
    <property type="entry name" value="ARTD/PARP"/>
</dbReference>
<dbReference type="EMBL" id="BMAC01000157">
    <property type="protein sequence ID" value="GFP87846.1"/>
    <property type="molecule type" value="Genomic_DNA"/>
</dbReference>
<dbReference type="InterPro" id="IPR001394">
    <property type="entry name" value="Peptidase_C19_UCH"/>
</dbReference>
<dbReference type="GO" id="GO:0016579">
    <property type="term" value="P:protein deubiquitination"/>
    <property type="evidence" value="ECO:0007669"/>
    <property type="project" value="InterPro"/>
</dbReference>
<comment type="similarity">
    <text evidence="1">Belongs to the peptidase C19 family.</text>
</comment>
<protein>
    <recommendedName>
        <fullName evidence="5">Poly [ADP-ribose] polymerase</fullName>
        <shortName evidence="5">PARP</shortName>
        <ecNumber evidence="5">2.4.2.-</ecNumber>
    </recommendedName>
</protein>
<dbReference type="InterPro" id="IPR038765">
    <property type="entry name" value="Papain-like_cys_pep_sf"/>
</dbReference>